<reference evidence="1" key="1">
    <citation type="submission" date="2023-06" db="EMBL/GenBank/DDBJ databases">
        <authorList>
            <person name="Kurt Z."/>
        </authorList>
    </citation>
    <scope>NUCLEOTIDE SEQUENCE</scope>
</reference>
<dbReference type="AlphaFoldDB" id="A0AA86PCQ2"/>
<reference evidence="2 3" key="2">
    <citation type="submission" date="2024-07" db="EMBL/GenBank/DDBJ databases">
        <authorList>
            <person name="Akdeniz Z."/>
        </authorList>
    </citation>
    <scope>NUCLEOTIDE SEQUENCE [LARGE SCALE GENOMIC DNA]</scope>
</reference>
<evidence type="ECO:0000313" key="1">
    <source>
        <dbReference type="EMBL" id="CAI9936569.1"/>
    </source>
</evidence>
<organism evidence="1">
    <name type="scientific">Hexamita inflata</name>
    <dbReference type="NCBI Taxonomy" id="28002"/>
    <lineage>
        <taxon>Eukaryota</taxon>
        <taxon>Metamonada</taxon>
        <taxon>Diplomonadida</taxon>
        <taxon>Hexamitidae</taxon>
        <taxon>Hexamitinae</taxon>
        <taxon>Hexamita</taxon>
    </lineage>
</organism>
<protein>
    <submittedName>
        <fullName evidence="2">Hypothetical_protein</fullName>
    </submittedName>
</protein>
<dbReference type="Proteomes" id="UP001642409">
    <property type="component" value="Unassembled WGS sequence"/>
</dbReference>
<accession>A0AA86PCQ2</accession>
<evidence type="ECO:0000313" key="3">
    <source>
        <dbReference type="Proteomes" id="UP001642409"/>
    </source>
</evidence>
<comment type="caution">
    <text evidence="1">The sequence shown here is derived from an EMBL/GenBank/DDBJ whole genome shotgun (WGS) entry which is preliminary data.</text>
</comment>
<name>A0AA86PCQ2_9EUKA</name>
<gene>
    <name evidence="1" type="ORF">HINF_LOCUS24214</name>
    <name evidence="2" type="ORF">HINF_LOCUS49151</name>
</gene>
<dbReference type="EMBL" id="CAXDID020000229">
    <property type="protein sequence ID" value="CAL6060281.1"/>
    <property type="molecule type" value="Genomic_DNA"/>
</dbReference>
<dbReference type="EMBL" id="CATOUU010000637">
    <property type="protein sequence ID" value="CAI9936569.1"/>
    <property type="molecule type" value="Genomic_DNA"/>
</dbReference>
<proteinExistence type="predicted"/>
<evidence type="ECO:0000313" key="2">
    <source>
        <dbReference type="EMBL" id="CAL6060281.1"/>
    </source>
</evidence>
<sequence length="104" mass="12326">MERLRTVILASALMQQPFKLCEVSQLLNDTQYWQQHIDSASKQCFKVSYKDNFRGQQCQFKCRTNLGCLRRLFRVTIINASHLKRIDPTLQIFVIQYQCLIQIL</sequence>
<keyword evidence="3" id="KW-1185">Reference proteome</keyword>